<dbReference type="GO" id="GO:0051315">
    <property type="term" value="P:attachment of mitotic spindle microtubules to kinetochore"/>
    <property type="evidence" value="ECO:0007669"/>
    <property type="project" value="TreeGrafter"/>
</dbReference>
<dbReference type="PANTHER" id="PTHR37329">
    <property type="entry name" value="KINETOCHORE PROTEIN SOS7"/>
    <property type="match status" value="1"/>
</dbReference>
<dbReference type="GO" id="GO:0019843">
    <property type="term" value="F:rRNA binding"/>
    <property type="evidence" value="ECO:0007669"/>
    <property type="project" value="UniProtKB-KW"/>
</dbReference>
<dbReference type="GO" id="GO:0022625">
    <property type="term" value="C:cytosolic large ribosomal subunit"/>
    <property type="evidence" value="ECO:0007669"/>
    <property type="project" value="UniProtKB-ARBA"/>
</dbReference>
<feature type="region of interest" description="Disordered" evidence="9">
    <location>
        <begin position="232"/>
        <end position="259"/>
    </location>
</feature>
<dbReference type="GO" id="GO:0030684">
    <property type="term" value="C:preribosome"/>
    <property type="evidence" value="ECO:0007669"/>
    <property type="project" value="UniProtKB-ARBA"/>
</dbReference>
<keyword evidence="8" id="KW-0687">Ribonucleoprotein</keyword>
<evidence type="ECO:0000256" key="8">
    <source>
        <dbReference type="ARBA" id="ARBA00023274"/>
    </source>
</evidence>
<feature type="region of interest" description="Disordered" evidence="9">
    <location>
        <begin position="27"/>
        <end position="58"/>
    </location>
</feature>
<gene>
    <name evidence="11" type="ORF">CGXH109_LOCUS146268</name>
</gene>
<feature type="domain" description="Kinetochore protein Sos7 coiled-coil" evidence="10">
    <location>
        <begin position="68"/>
        <end position="142"/>
    </location>
</feature>
<evidence type="ECO:0000313" key="11">
    <source>
        <dbReference type="EMBL" id="CAI0655188.1"/>
    </source>
</evidence>
<evidence type="ECO:0000256" key="4">
    <source>
        <dbReference type="ARBA" id="ARBA00022771"/>
    </source>
</evidence>
<dbReference type="InterPro" id="IPR011332">
    <property type="entry name" value="Ribosomal_zn-bd"/>
</dbReference>
<dbReference type="SUPFAM" id="SSF57829">
    <property type="entry name" value="Zn-binding ribosomal proteins"/>
    <property type="match status" value="1"/>
</dbReference>
<proteinExistence type="inferred from homology"/>
<dbReference type="GO" id="GO:0006412">
    <property type="term" value="P:translation"/>
    <property type="evidence" value="ECO:0007669"/>
    <property type="project" value="InterPro"/>
</dbReference>
<dbReference type="InterPro" id="IPR048781">
    <property type="entry name" value="Sos7_CC"/>
</dbReference>
<name>A0A9W4S8R3_9PEZI</name>
<keyword evidence="7" id="KW-0689">Ribosomal protein</keyword>
<keyword evidence="3" id="KW-0699">rRNA-binding</keyword>
<keyword evidence="2" id="KW-0479">Metal-binding</keyword>
<evidence type="ECO:0000256" key="1">
    <source>
        <dbReference type="ARBA" id="ARBA00009805"/>
    </source>
</evidence>
<dbReference type="Proteomes" id="UP001152533">
    <property type="component" value="Unassembled WGS sequence"/>
</dbReference>
<evidence type="ECO:0000259" key="10">
    <source>
        <dbReference type="Pfam" id="PF20882"/>
    </source>
</evidence>
<dbReference type="GO" id="GO:0008270">
    <property type="term" value="F:zinc ion binding"/>
    <property type="evidence" value="ECO:0007669"/>
    <property type="project" value="UniProtKB-KW"/>
</dbReference>
<evidence type="ECO:0000256" key="5">
    <source>
        <dbReference type="ARBA" id="ARBA00022833"/>
    </source>
</evidence>
<organism evidence="11 12">
    <name type="scientific">Colletotrichum noveboracense</name>
    <dbReference type="NCBI Taxonomy" id="2664923"/>
    <lineage>
        <taxon>Eukaryota</taxon>
        <taxon>Fungi</taxon>
        <taxon>Dikarya</taxon>
        <taxon>Ascomycota</taxon>
        <taxon>Pezizomycotina</taxon>
        <taxon>Sordariomycetes</taxon>
        <taxon>Hypocreomycetidae</taxon>
        <taxon>Glomerellales</taxon>
        <taxon>Glomerellaceae</taxon>
        <taxon>Colletotrichum</taxon>
        <taxon>Colletotrichum gloeosporioides species complex</taxon>
    </lineage>
</organism>
<dbReference type="InterPro" id="IPR001569">
    <property type="entry name" value="Ribosomal_eL37"/>
</dbReference>
<dbReference type="Pfam" id="PF20882">
    <property type="entry name" value="Sos7"/>
    <property type="match status" value="1"/>
</dbReference>
<evidence type="ECO:0000256" key="9">
    <source>
        <dbReference type="SAM" id="MobiDB-lite"/>
    </source>
</evidence>
<dbReference type="PANTHER" id="PTHR37329:SF1">
    <property type="entry name" value="KINETOCHORE PROTEIN SOS7"/>
    <property type="match status" value="1"/>
</dbReference>
<evidence type="ECO:0000256" key="7">
    <source>
        <dbReference type="ARBA" id="ARBA00022980"/>
    </source>
</evidence>
<keyword evidence="4" id="KW-0863">Zinc-finger</keyword>
<dbReference type="AlphaFoldDB" id="A0A9W4S8R3"/>
<dbReference type="GO" id="GO:0000776">
    <property type="term" value="C:kinetochore"/>
    <property type="evidence" value="ECO:0007669"/>
    <property type="project" value="InterPro"/>
</dbReference>
<dbReference type="PROSITE" id="PS01077">
    <property type="entry name" value="RIBOSOMAL_L37E"/>
    <property type="match status" value="1"/>
</dbReference>
<dbReference type="GO" id="GO:0003735">
    <property type="term" value="F:structural constituent of ribosome"/>
    <property type="evidence" value="ECO:0007669"/>
    <property type="project" value="InterPro"/>
</dbReference>
<protein>
    <recommendedName>
        <fullName evidence="10">Kinetochore protein Sos7 coiled-coil domain-containing protein</fullName>
    </recommendedName>
</protein>
<comment type="similarity">
    <text evidence="1">Belongs to the eukaryotic ribosomal protein eL37 family.</text>
</comment>
<dbReference type="InterPro" id="IPR011331">
    <property type="entry name" value="Ribosomal_eL37/eL43"/>
</dbReference>
<dbReference type="HAMAP" id="MF_00547">
    <property type="entry name" value="Ribosomal_eL37"/>
    <property type="match status" value="1"/>
</dbReference>
<evidence type="ECO:0000256" key="6">
    <source>
        <dbReference type="ARBA" id="ARBA00022884"/>
    </source>
</evidence>
<dbReference type="Pfam" id="PF01907">
    <property type="entry name" value="Ribosomal_L37e"/>
    <property type="match status" value="1"/>
</dbReference>
<dbReference type="EMBL" id="CAMGZC010002690">
    <property type="protein sequence ID" value="CAI0655188.1"/>
    <property type="molecule type" value="Genomic_DNA"/>
</dbReference>
<accession>A0A9W4S8R3</accession>
<evidence type="ECO:0000313" key="12">
    <source>
        <dbReference type="Proteomes" id="UP001152533"/>
    </source>
</evidence>
<dbReference type="InterPro" id="IPR018267">
    <property type="entry name" value="Ribosomal_eL37_CS"/>
</dbReference>
<dbReference type="Gene3D" id="2.20.25.30">
    <property type="match status" value="1"/>
</dbReference>
<comment type="caution">
    <text evidence="11">The sequence shown here is derived from an EMBL/GenBank/DDBJ whole genome shotgun (WGS) entry which is preliminary data.</text>
</comment>
<sequence>MDATKAAQVLRKIEDLNENHEISIIKLSEPISSAGTQESRQRTSDASNASQDATTPDSLDADLAHYKELFAKLRFSYVEQVTKEKFIRAIVGDPPVIVTPQENLELEKANLEAKAQLKALKVEVADMVTDLEKKGKELAKRYESVQLDTTKLKELPDKILELEEKVAELKESQAPGQSPQMNLPLAKTLELVDEKKRQQQQLDRELEQLQARVPRKRKEMERLQAELQPLEVKRQNSKAAAKEARRRKEGAGGDEDDLEERGRWLRASEAALKQMLDIQGRLGMDGVGWTKGTSSFGKRHNKTHVLCRRCGRRSLHVQKHTCSSCGYPSAKTRKYNWSEKAKRRKTNGTGRMRYMKDVSRRFKNGFQSGVPKGSTVPASA</sequence>
<reference evidence="11" key="1">
    <citation type="submission" date="2022-08" db="EMBL/GenBank/DDBJ databases">
        <authorList>
            <person name="Giroux E."/>
            <person name="Giroux E."/>
        </authorList>
    </citation>
    <scope>NUCLEOTIDE SEQUENCE</scope>
    <source>
        <strain evidence="11">H1091258</strain>
    </source>
</reference>
<dbReference type="InterPro" id="IPR037475">
    <property type="entry name" value="Sos7"/>
</dbReference>
<evidence type="ECO:0000256" key="2">
    <source>
        <dbReference type="ARBA" id="ARBA00022723"/>
    </source>
</evidence>
<evidence type="ECO:0000256" key="3">
    <source>
        <dbReference type="ARBA" id="ARBA00022730"/>
    </source>
</evidence>
<dbReference type="FunFam" id="2.20.25.30:FF:000001">
    <property type="entry name" value="Ribosomal protein L37"/>
    <property type="match status" value="1"/>
</dbReference>
<keyword evidence="6" id="KW-0694">RNA-binding</keyword>
<keyword evidence="5" id="KW-0862">Zinc</keyword>
<dbReference type="GO" id="GO:0034501">
    <property type="term" value="P:protein localization to kinetochore"/>
    <property type="evidence" value="ECO:0007669"/>
    <property type="project" value="InterPro"/>
</dbReference>
<keyword evidence="12" id="KW-1185">Reference proteome</keyword>
<feature type="compositionally biased region" description="Polar residues" evidence="9">
    <location>
        <begin position="30"/>
        <end position="57"/>
    </location>
</feature>